<evidence type="ECO:0008006" key="4">
    <source>
        <dbReference type="Google" id="ProtNLM"/>
    </source>
</evidence>
<dbReference type="RefSeq" id="WP_141002969.1">
    <property type="nucleotide sequence ID" value="NZ_BAAAOR010000024.1"/>
</dbReference>
<organism evidence="2 3">
    <name type="scientific">Nocardioides humi</name>
    <dbReference type="NCBI Taxonomy" id="449461"/>
    <lineage>
        <taxon>Bacteria</taxon>
        <taxon>Bacillati</taxon>
        <taxon>Actinomycetota</taxon>
        <taxon>Actinomycetes</taxon>
        <taxon>Propionibacteriales</taxon>
        <taxon>Nocardioidaceae</taxon>
        <taxon>Nocardioides</taxon>
    </lineage>
</organism>
<reference evidence="2 3" key="1">
    <citation type="journal article" date="2019" name="Int. J. Syst. Evol. Microbiol.">
        <title>The Global Catalogue of Microorganisms (GCM) 10K type strain sequencing project: providing services to taxonomists for standard genome sequencing and annotation.</title>
        <authorList>
            <consortium name="The Broad Institute Genomics Platform"/>
            <consortium name="The Broad Institute Genome Sequencing Center for Infectious Disease"/>
            <person name="Wu L."/>
            <person name="Ma J."/>
        </authorList>
    </citation>
    <scope>NUCLEOTIDE SEQUENCE [LARGE SCALE GENOMIC DNA]</scope>
    <source>
        <strain evidence="2 3">JCM 14942</strain>
    </source>
</reference>
<evidence type="ECO:0000256" key="1">
    <source>
        <dbReference type="SAM" id="SignalP"/>
    </source>
</evidence>
<evidence type="ECO:0000313" key="2">
    <source>
        <dbReference type="EMBL" id="GAA1523952.1"/>
    </source>
</evidence>
<protein>
    <recommendedName>
        <fullName evidence="4">Peptidase MA superfamily protein</fullName>
    </recommendedName>
</protein>
<feature type="chain" id="PRO_5047360591" description="Peptidase MA superfamily protein" evidence="1">
    <location>
        <begin position="18"/>
        <end position="402"/>
    </location>
</feature>
<comment type="caution">
    <text evidence="2">The sequence shown here is derived from an EMBL/GenBank/DDBJ whole genome shotgun (WGS) entry which is preliminary data.</text>
</comment>
<keyword evidence="1" id="KW-0732">Signal</keyword>
<evidence type="ECO:0000313" key="3">
    <source>
        <dbReference type="Proteomes" id="UP001500842"/>
    </source>
</evidence>
<dbReference type="PROSITE" id="PS51257">
    <property type="entry name" value="PROKAR_LIPOPROTEIN"/>
    <property type="match status" value="1"/>
</dbReference>
<proteinExistence type="predicted"/>
<name>A0ABN2APQ8_9ACTN</name>
<feature type="signal peptide" evidence="1">
    <location>
        <begin position="1"/>
        <end position="17"/>
    </location>
</feature>
<keyword evidence="3" id="KW-1185">Reference proteome</keyword>
<dbReference type="Proteomes" id="UP001500842">
    <property type="component" value="Unassembled WGS sequence"/>
</dbReference>
<gene>
    <name evidence="2" type="ORF">GCM10009788_29720</name>
</gene>
<sequence length="402" mass="40669">MSRRAAAAVLLAAAVLAGGCSKGEYVAPPPSATTGDVADPAAAADTLARLQTAIRDGDGDAASGLGADAAAGDLLAAVVANAAALGLADVTLRYVTETGRTSGAAGWDGQVAATWRVDGFDEASARIELPVSFAGHGTSIAALGGSGARLPLWLAGPVAVQRDGDVLVAVAGDAAQAERYLPAARRAVEEVRAVVPDRGGLVVEVPADAEGLQRALDTEPGKYAAIAAITAPVDGTEAAGSPVHVFLNRTVYDGLDPVAAQVVMTHEAVHALTGAVAARRAPLWLVEGFADYVALRDVDLPLAKTAGQIAAQVRTDGVPKALPAPGDFDPSASHLGAVYEAAWLVCVTLADHAGERALVALYEDVRDGTDLADALREHAGWTEAELTTAWQDRLAALPGVAG</sequence>
<dbReference type="EMBL" id="BAAAOR010000024">
    <property type="protein sequence ID" value="GAA1523952.1"/>
    <property type="molecule type" value="Genomic_DNA"/>
</dbReference>
<accession>A0ABN2APQ8</accession>